<dbReference type="GO" id="GO:0016705">
    <property type="term" value="F:oxidoreductase activity, acting on paired donors, with incorporation or reduction of molecular oxygen"/>
    <property type="evidence" value="ECO:0007669"/>
    <property type="project" value="InterPro"/>
</dbReference>
<comment type="cofactor">
    <cofactor evidence="7">
        <name>heme</name>
        <dbReference type="ChEBI" id="CHEBI:30413"/>
    </cofactor>
</comment>
<dbReference type="Pfam" id="PF00067">
    <property type="entry name" value="p450"/>
    <property type="match status" value="1"/>
</dbReference>
<dbReference type="Gene3D" id="1.10.630.10">
    <property type="entry name" value="Cytochrome P450"/>
    <property type="match status" value="1"/>
</dbReference>
<dbReference type="HOGENOM" id="CLU_001570_25_0_1"/>
<evidence type="ECO:0000256" key="2">
    <source>
        <dbReference type="ARBA" id="ARBA00022617"/>
    </source>
</evidence>
<dbReference type="PROSITE" id="PS00086">
    <property type="entry name" value="CYTOCHROME_P450"/>
    <property type="match status" value="1"/>
</dbReference>
<dbReference type="SUPFAM" id="SSF48264">
    <property type="entry name" value="Cytochrome P450"/>
    <property type="match status" value="1"/>
</dbReference>
<dbReference type="OMA" id="ASMDANT"/>
<reference evidence="9 10" key="1">
    <citation type="journal article" date="2012" name="Science">
        <title>The Paleozoic origin of enzymatic lignin decomposition reconstructed from 31 fungal genomes.</title>
        <authorList>
            <person name="Floudas D."/>
            <person name="Binder M."/>
            <person name="Riley R."/>
            <person name="Barry K."/>
            <person name="Blanchette R.A."/>
            <person name="Henrissat B."/>
            <person name="Martinez A.T."/>
            <person name="Otillar R."/>
            <person name="Spatafora J.W."/>
            <person name="Yadav J.S."/>
            <person name="Aerts A."/>
            <person name="Benoit I."/>
            <person name="Boyd A."/>
            <person name="Carlson A."/>
            <person name="Copeland A."/>
            <person name="Coutinho P.M."/>
            <person name="de Vries R.P."/>
            <person name="Ferreira P."/>
            <person name="Findley K."/>
            <person name="Foster B."/>
            <person name="Gaskell J."/>
            <person name="Glotzer D."/>
            <person name="Gorecki P."/>
            <person name="Heitman J."/>
            <person name="Hesse C."/>
            <person name="Hori C."/>
            <person name="Igarashi K."/>
            <person name="Jurgens J.A."/>
            <person name="Kallen N."/>
            <person name="Kersten P."/>
            <person name="Kohler A."/>
            <person name="Kuees U."/>
            <person name="Kumar T.K.A."/>
            <person name="Kuo A."/>
            <person name="LaButti K."/>
            <person name="Larrondo L.F."/>
            <person name="Lindquist E."/>
            <person name="Ling A."/>
            <person name="Lombard V."/>
            <person name="Lucas S."/>
            <person name="Lundell T."/>
            <person name="Martin R."/>
            <person name="McLaughlin D.J."/>
            <person name="Morgenstern I."/>
            <person name="Morin E."/>
            <person name="Murat C."/>
            <person name="Nagy L.G."/>
            <person name="Nolan M."/>
            <person name="Ohm R.A."/>
            <person name="Patyshakuliyeva A."/>
            <person name="Rokas A."/>
            <person name="Ruiz-Duenas F.J."/>
            <person name="Sabat G."/>
            <person name="Salamov A."/>
            <person name="Samejima M."/>
            <person name="Schmutz J."/>
            <person name="Slot J.C."/>
            <person name="St John F."/>
            <person name="Stenlid J."/>
            <person name="Sun H."/>
            <person name="Sun S."/>
            <person name="Syed K."/>
            <person name="Tsang A."/>
            <person name="Wiebenga A."/>
            <person name="Young D."/>
            <person name="Pisabarro A."/>
            <person name="Eastwood D.C."/>
            <person name="Martin F."/>
            <person name="Cullen D."/>
            <person name="Grigoriev I.V."/>
            <person name="Hibbett D.S."/>
        </authorList>
    </citation>
    <scope>NUCLEOTIDE SEQUENCE [LARGE SCALE GENOMIC DNA]</scope>
    <source>
        <strain evidence="9 10">DJM-731 SS1</strain>
    </source>
</reference>
<dbReference type="Proteomes" id="UP000030653">
    <property type="component" value="Unassembled WGS sequence"/>
</dbReference>
<sequence>MYVHGFPCASERANILTLWRFGGTVYAKNPHAEIVSELGYLGGYPMLVSRSPEVAKQILGVKTDFEKDKMVLNSVSPFGPNVFATNIQDWPRHRKVLQPGFTTRLYQAVWKETINTYYDFMAVEKWEKEPSFIMPDVPAITSKFALLLIAKCGFGTNLAWNEEIGVKITSTSVFILAMLPRWLFDLPLKPLRRLRTARRSLEVILRRLMDIRRAEGLDNDMNHDVFSLLLKANDAEKGSKDHLTDQEVVSNVFLLLLAGHETTSRSVASTLGLLACHPEEQEKAYQEIESVVGQNQDPDFEDFDRFAFVQGCFFEGLRMFPSSPALFRMAMRDTVLSVPKYDGNTEHVAVKAGQFVWVDWIGIGYNARVYPSPYNFIPARWLDPNTETLFNFSYGPRVCIGKKFAITEAVGVLTLILRDYRIEPVLKEGQTSREWEEEWLERGQEAGVGFGPKGYSVQFIRRSAIQI</sequence>
<keyword evidence="5 7" id="KW-0408">Iron</keyword>
<dbReference type="InterPro" id="IPR036396">
    <property type="entry name" value="Cyt_P450_sf"/>
</dbReference>
<name>M5FTE3_DACPD</name>
<organism evidence="9 10">
    <name type="scientific">Dacryopinax primogenitus (strain DJM 731)</name>
    <name type="common">Brown rot fungus</name>
    <dbReference type="NCBI Taxonomy" id="1858805"/>
    <lineage>
        <taxon>Eukaryota</taxon>
        <taxon>Fungi</taxon>
        <taxon>Dikarya</taxon>
        <taxon>Basidiomycota</taxon>
        <taxon>Agaricomycotina</taxon>
        <taxon>Dacrymycetes</taxon>
        <taxon>Dacrymycetales</taxon>
        <taxon>Dacrymycetaceae</taxon>
        <taxon>Dacryopinax</taxon>
    </lineage>
</organism>
<dbReference type="PRINTS" id="PR00463">
    <property type="entry name" value="EP450I"/>
</dbReference>
<dbReference type="GO" id="GO:0020037">
    <property type="term" value="F:heme binding"/>
    <property type="evidence" value="ECO:0007669"/>
    <property type="project" value="InterPro"/>
</dbReference>
<protein>
    <submittedName>
        <fullName evidence="9">Cytochrome P450</fullName>
    </submittedName>
</protein>
<dbReference type="STRING" id="1858805.M5FTE3"/>
<gene>
    <name evidence="9" type="ORF">DACRYDRAFT_110555</name>
</gene>
<evidence type="ECO:0000256" key="7">
    <source>
        <dbReference type="PIRSR" id="PIRSR602401-1"/>
    </source>
</evidence>
<evidence type="ECO:0000256" key="4">
    <source>
        <dbReference type="ARBA" id="ARBA00023002"/>
    </source>
</evidence>
<dbReference type="GO" id="GO:0005506">
    <property type="term" value="F:iron ion binding"/>
    <property type="evidence" value="ECO:0007669"/>
    <property type="project" value="InterPro"/>
</dbReference>
<dbReference type="OrthoDB" id="1470350at2759"/>
<evidence type="ECO:0000256" key="1">
    <source>
        <dbReference type="ARBA" id="ARBA00010617"/>
    </source>
</evidence>
<evidence type="ECO:0000256" key="8">
    <source>
        <dbReference type="RuleBase" id="RU000461"/>
    </source>
</evidence>
<keyword evidence="10" id="KW-1185">Reference proteome</keyword>
<comment type="similarity">
    <text evidence="1 8">Belongs to the cytochrome P450 family.</text>
</comment>
<evidence type="ECO:0000256" key="6">
    <source>
        <dbReference type="ARBA" id="ARBA00023033"/>
    </source>
</evidence>
<evidence type="ECO:0000256" key="3">
    <source>
        <dbReference type="ARBA" id="ARBA00022723"/>
    </source>
</evidence>
<dbReference type="GO" id="GO:0004497">
    <property type="term" value="F:monooxygenase activity"/>
    <property type="evidence" value="ECO:0007669"/>
    <property type="project" value="UniProtKB-KW"/>
</dbReference>
<accession>M5FTE3</accession>
<evidence type="ECO:0000313" key="9">
    <source>
        <dbReference type="EMBL" id="EJT98649.1"/>
    </source>
</evidence>
<dbReference type="InterPro" id="IPR017972">
    <property type="entry name" value="Cyt_P450_CS"/>
</dbReference>
<feature type="binding site" description="axial binding residue" evidence="7">
    <location>
        <position position="399"/>
    </location>
    <ligand>
        <name>heme</name>
        <dbReference type="ChEBI" id="CHEBI:30413"/>
    </ligand>
    <ligandPart>
        <name>Fe</name>
        <dbReference type="ChEBI" id="CHEBI:18248"/>
    </ligandPart>
</feature>
<evidence type="ECO:0000313" key="10">
    <source>
        <dbReference type="Proteomes" id="UP000030653"/>
    </source>
</evidence>
<dbReference type="EMBL" id="JH795872">
    <property type="protein sequence ID" value="EJT98649.1"/>
    <property type="molecule type" value="Genomic_DNA"/>
</dbReference>
<keyword evidence="2 7" id="KW-0349">Heme</keyword>
<keyword evidence="6 8" id="KW-0503">Monooxygenase</keyword>
<dbReference type="GeneID" id="63684140"/>
<dbReference type="InterPro" id="IPR050196">
    <property type="entry name" value="Cytochrome_P450_Monoox"/>
</dbReference>
<dbReference type="InterPro" id="IPR001128">
    <property type="entry name" value="Cyt_P450"/>
</dbReference>
<dbReference type="RefSeq" id="XP_040625547.1">
    <property type="nucleotide sequence ID" value="XM_040769078.1"/>
</dbReference>
<dbReference type="AlphaFoldDB" id="M5FTE3"/>
<dbReference type="InterPro" id="IPR002401">
    <property type="entry name" value="Cyt_P450_E_grp-I"/>
</dbReference>
<dbReference type="PANTHER" id="PTHR24291:SF50">
    <property type="entry name" value="BIFUNCTIONAL ALBAFLAVENONE MONOOXYGENASE_TERPENE SYNTHASE"/>
    <property type="match status" value="1"/>
</dbReference>
<evidence type="ECO:0000256" key="5">
    <source>
        <dbReference type="ARBA" id="ARBA00023004"/>
    </source>
</evidence>
<dbReference type="PANTHER" id="PTHR24291">
    <property type="entry name" value="CYTOCHROME P450 FAMILY 4"/>
    <property type="match status" value="1"/>
</dbReference>
<proteinExistence type="inferred from homology"/>
<keyword evidence="4 8" id="KW-0560">Oxidoreductase</keyword>
<keyword evidence="3 7" id="KW-0479">Metal-binding</keyword>